<organism evidence="5 6">
    <name type="scientific">Roseovarius bejariae</name>
    <dbReference type="NCBI Taxonomy" id="2576383"/>
    <lineage>
        <taxon>Bacteria</taxon>
        <taxon>Pseudomonadati</taxon>
        <taxon>Pseudomonadota</taxon>
        <taxon>Alphaproteobacteria</taxon>
        <taxon>Rhodobacterales</taxon>
        <taxon>Roseobacteraceae</taxon>
        <taxon>Roseovarius</taxon>
    </lineage>
</organism>
<keyword evidence="6" id="KW-1185">Reference proteome</keyword>
<dbReference type="RefSeq" id="WP_154151964.1">
    <property type="nucleotide sequence ID" value="NZ_SZWE01000001.1"/>
</dbReference>
<accession>A0A844D4C7</accession>
<dbReference type="Pfam" id="PF00571">
    <property type="entry name" value="CBS"/>
    <property type="match status" value="2"/>
</dbReference>
<dbReference type="SMART" id="SM00116">
    <property type="entry name" value="CBS"/>
    <property type="match status" value="2"/>
</dbReference>
<evidence type="ECO:0000256" key="2">
    <source>
        <dbReference type="PROSITE-ProRule" id="PRU00703"/>
    </source>
</evidence>
<dbReference type="Proteomes" id="UP000564704">
    <property type="component" value="Unassembled WGS sequence"/>
</dbReference>
<evidence type="ECO:0000256" key="1">
    <source>
        <dbReference type="ARBA" id="ARBA00023122"/>
    </source>
</evidence>
<dbReference type="SUPFAM" id="SSF54631">
    <property type="entry name" value="CBS-domain pair"/>
    <property type="match status" value="1"/>
</dbReference>
<evidence type="ECO:0000313" key="6">
    <source>
        <dbReference type="Proteomes" id="UP000564704"/>
    </source>
</evidence>
<dbReference type="PROSITE" id="PS51371">
    <property type="entry name" value="CBS"/>
    <property type="match status" value="2"/>
</dbReference>
<dbReference type="EMBL" id="SZWE01000001">
    <property type="protein sequence ID" value="MRU16118.1"/>
    <property type="molecule type" value="Genomic_DNA"/>
</dbReference>
<dbReference type="AlphaFoldDB" id="A0A844D4C7"/>
<evidence type="ECO:0000313" key="5">
    <source>
        <dbReference type="EMBL" id="MRU16118.1"/>
    </source>
</evidence>
<proteinExistence type="predicted"/>
<dbReference type="CDD" id="cd04622">
    <property type="entry name" value="CBS_pair_HRP1_like"/>
    <property type="match status" value="1"/>
</dbReference>
<comment type="caution">
    <text evidence="5">The sequence shown here is derived from an EMBL/GenBank/DDBJ whole genome shotgun (WGS) entry which is preliminary data.</text>
</comment>
<name>A0A844D4C7_9RHOB</name>
<dbReference type="Gene3D" id="3.10.580.10">
    <property type="entry name" value="CBS-domain"/>
    <property type="match status" value="1"/>
</dbReference>
<dbReference type="InterPro" id="IPR051257">
    <property type="entry name" value="Diverse_CBS-Domain"/>
</dbReference>
<dbReference type="InterPro" id="IPR046342">
    <property type="entry name" value="CBS_dom_sf"/>
</dbReference>
<dbReference type="OrthoDB" id="9802114at2"/>
<feature type="region of interest" description="Disordered" evidence="3">
    <location>
        <begin position="139"/>
        <end position="160"/>
    </location>
</feature>
<feature type="domain" description="CBS" evidence="4">
    <location>
        <begin position="72"/>
        <end position="130"/>
    </location>
</feature>
<protein>
    <submittedName>
        <fullName evidence="5">CBS domain-containing protein</fullName>
    </submittedName>
</protein>
<reference evidence="5 6" key="1">
    <citation type="submission" date="2019-05" db="EMBL/GenBank/DDBJ databases">
        <title>Roseovarius bejariae sp. nov., a moderately halophylic bacterium isolated from a saline soil in Rambla Salada (Murcia).</title>
        <authorList>
            <person name="Castro D.J."/>
            <person name="Gomez-Altuve A."/>
            <person name="Reina J.C."/>
            <person name="Rodriguez M."/>
            <person name="Sampedro I."/>
            <person name="Llamas I."/>
            <person name="Martinez-Checa F."/>
        </authorList>
    </citation>
    <scope>NUCLEOTIDE SEQUENCE [LARGE SCALE GENOMIC DNA]</scope>
    <source>
        <strain evidence="5 6">A21</strain>
    </source>
</reference>
<feature type="domain" description="CBS" evidence="4">
    <location>
        <begin position="7"/>
        <end position="63"/>
    </location>
</feature>
<dbReference type="PANTHER" id="PTHR43080:SF2">
    <property type="entry name" value="CBS DOMAIN-CONTAINING PROTEIN"/>
    <property type="match status" value="1"/>
</dbReference>
<dbReference type="PANTHER" id="PTHR43080">
    <property type="entry name" value="CBS DOMAIN-CONTAINING PROTEIN CBSX3, MITOCHONDRIAL"/>
    <property type="match status" value="1"/>
</dbReference>
<dbReference type="InterPro" id="IPR000644">
    <property type="entry name" value="CBS_dom"/>
</dbReference>
<keyword evidence="1 2" id="KW-0129">CBS domain</keyword>
<gene>
    <name evidence="5" type="ORF">FDP25_11820</name>
</gene>
<evidence type="ECO:0000259" key="4">
    <source>
        <dbReference type="PROSITE" id="PS51371"/>
    </source>
</evidence>
<sequence>MKVRNAMHHNVQWVSHDAKVTEVAKLMRDEDIGALPVCRDAKMVGIITDRDITIRVTAEGEDPDDVTAAEMMSSHVVWCRTEEDLEDAIHLMDQKQIRRLPVIDESKALVGMLSLGDISHAASRALSGEILHAVSAHHGTHIPENRDPHATQPAAVADDQ</sequence>
<evidence type="ECO:0000256" key="3">
    <source>
        <dbReference type="SAM" id="MobiDB-lite"/>
    </source>
</evidence>